<evidence type="ECO:0000313" key="3">
    <source>
        <dbReference type="Proteomes" id="UP001162131"/>
    </source>
</evidence>
<evidence type="ECO:0000313" key="2">
    <source>
        <dbReference type="EMBL" id="CAG9319470.1"/>
    </source>
</evidence>
<protein>
    <submittedName>
        <fullName evidence="2">Uncharacterized protein</fullName>
    </submittedName>
</protein>
<keyword evidence="3" id="KW-1185">Reference proteome</keyword>
<accession>A0AAU9J2I9</accession>
<dbReference type="Proteomes" id="UP001162131">
    <property type="component" value="Unassembled WGS sequence"/>
</dbReference>
<reference evidence="2" key="1">
    <citation type="submission" date="2021-09" db="EMBL/GenBank/DDBJ databases">
        <authorList>
            <consortium name="AG Swart"/>
            <person name="Singh M."/>
            <person name="Singh A."/>
            <person name="Seah K."/>
            <person name="Emmerich C."/>
        </authorList>
    </citation>
    <scope>NUCLEOTIDE SEQUENCE</scope>
    <source>
        <strain evidence="2">ATCC30299</strain>
    </source>
</reference>
<name>A0AAU9J2I9_9CILI</name>
<proteinExistence type="predicted"/>
<gene>
    <name evidence="2" type="ORF">BSTOLATCC_MIC24023</name>
</gene>
<feature type="region of interest" description="Disordered" evidence="1">
    <location>
        <begin position="49"/>
        <end position="78"/>
    </location>
</feature>
<comment type="caution">
    <text evidence="2">The sequence shown here is derived from an EMBL/GenBank/DDBJ whole genome shotgun (WGS) entry which is preliminary data.</text>
</comment>
<dbReference type="AlphaFoldDB" id="A0AAU9J2I9"/>
<sequence length="160" mass="18327">MGCCECKPEFKDLYQLSPNSQLVALDFKFKDTDTFDDISILSHTNSILTSTIPNEPSSTRKSPPESPRPRSTSYSGLNRKSDIETAFLFSAPILAQQSQNVMERKNETSLPKKDEKSIDYWKRRSFAGTIDKNQQKEIIKEIVNRRFGIPKKFDENKRGS</sequence>
<evidence type="ECO:0000256" key="1">
    <source>
        <dbReference type="SAM" id="MobiDB-lite"/>
    </source>
</evidence>
<dbReference type="EMBL" id="CAJZBQ010000023">
    <property type="protein sequence ID" value="CAG9319470.1"/>
    <property type="molecule type" value="Genomic_DNA"/>
</dbReference>
<organism evidence="2 3">
    <name type="scientific">Blepharisma stoltei</name>
    <dbReference type="NCBI Taxonomy" id="1481888"/>
    <lineage>
        <taxon>Eukaryota</taxon>
        <taxon>Sar</taxon>
        <taxon>Alveolata</taxon>
        <taxon>Ciliophora</taxon>
        <taxon>Postciliodesmatophora</taxon>
        <taxon>Heterotrichea</taxon>
        <taxon>Heterotrichida</taxon>
        <taxon>Blepharismidae</taxon>
        <taxon>Blepharisma</taxon>
    </lineage>
</organism>